<dbReference type="AlphaFoldDB" id="A0A6N9YKE1"/>
<evidence type="ECO:0000256" key="1">
    <source>
        <dbReference type="SAM" id="Phobius"/>
    </source>
</evidence>
<feature type="transmembrane region" description="Helical" evidence="1">
    <location>
        <begin position="31"/>
        <end position="49"/>
    </location>
</feature>
<dbReference type="Proteomes" id="UP000469185">
    <property type="component" value="Unassembled WGS sequence"/>
</dbReference>
<comment type="caution">
    <text evidence="2">The sequence shown here is derived from an EMBL/GenBank/DDBJ whole genome shotgun (WGS) entry which is preliminary data.</text>
</comment>
<keyword evidence="3" id="KW-1185">Reference proteome</keyword>
<name>A0A6N9YKE1_9ACTN</name>
<dbReference type="RefSeq" id="WP_163818295.1">
    <property type="nucleotide sequence ID" value="NZ_JAAGOB010000004.1"/>
</dbReference>
<feature type="transmembrane region" description="Helical" evidence="1">
    <location>
        <begin position="7"/>
        <end position="25"/>
    </location>
</feature>
<reference evidence="2 3" key="1">
    <citation type="submission" date="2020-02" db="EMBL/GenBank/DDBJ databases">
        <authorList>
            <person name="Li X.-J."/>
            <person name="Feng X.-M."/>
        </authorList>
    </citation>
    <scope>NUCLEOTIDE SEQUENCE [LARGE SCALE GENOMIC DNA]</scope>
    <source>
        <strain evidence="2 3">CGMCC 4.7225</strain>
    </source>
</reference>
<dbReference type="EMBL" id="JAAGOB010000004">
    <property type="protein sequence ID" value="NED95531.1"/>
    <property type="molecule type" value="Genomic_DNA"/>
</dbReference>
<keyword evidence="1" id="KW-0472">Membrane</keyword>
<keyword evidence="1" id="KW-0812">Transmembrane</keyword>
<proteinExistence type="predicted"/>
<sequence length="53" mass="5232">MTDAVTGYGGALIVAVVLGVGLAFATNTTVGGVAGLAGGLSWLGLHLLARHRR</sequence>
<organism evidence="2 3">
    <name type="scientific">Phytoactinopolyspora alkaliphila</name>
    <dbReference type="NCBI Taxonomy" id="1783498"/>
    <lineage>
        <taxon>Bacteria</taxon>
        <taxon>Bacillati</taxon>
        <taxon>Actinomycetota</taxon>
        <taxon>Actinomycetes</taxon>
        <taxon>Jiangellales</taxon>
        <taxon>Jiangellaceae</taxon>
        <taxon>Phytoactinopolyspora</taxon>
    </lineage>
</organism>
<accession>A0A6N9YKE1</accession>
<protein>
    <submittedName>
        <fullName evidence="2">Uncharacterized protein</fullName>
    </submittedName>
</protein>
<evidence type="ECO:0000313" key="2">
    <source>
        <dbReference type="EMBL" id="NED95531.1"/>
    </source>
</evidence>
<gene>
    <name evidence="2" type="ORF">G1H11_09415</name>
</gene>
<keyword evidence="1" id="KW-1133">Transmembrane helix</keyword>
<evidence type="ECO:0000313" key="3">
    <source>
        <dbReference type="Proteomes" id="UP000469185"/>
    </source>
</evidence>